<dbReference type="InterPro" id="IPR044855">
    <property type="entry name" value="CoA-Trfase_III_dom3_sf"/>
</dbReference>
<dbReference type="SUPFAM" id="SSF89796">
    <property type="entry name" value="CoA-transferase family III (CaiB/BaiF)"/>
    <property type="match status" value="1"/>
</dbReference>
<keyword evidence="2" id="KW-1185">Reference proteome</keyword>
<dbReference type="PANTHER" id="PTHR48228:SF5">
    <property type="entry name" value="ALPHA-METHYLACYL-COA RACEMASE"/>
    <property type="match status" value="1"/>
</dbReference>
<dbReference type="Gene3D" id="3.30.1540.10">
    <property type="entry name" value="formyl-coa transferase, domain 3"/>
    <property type="match status" value="1"/>
</dbReference>
<dbReference type="Proteomes" id="UP000199035">
    <property type="component" value="Unassembled WGS sequence"/>
</dbReference>
<dbReference type="STRING" id="595670.SAMN05421643_11334"/>
<dbReference type="Pfam" id="PF02515">
    <property type="entry name" value="CoA_transf_3"/>
    <property type="match status" value="1"/>
</dbReference>
<dbReference type="InterPro" id="IPR050509">
    <property type="entry name" value="CoA-transferase_III"/>
</dbReference>
<dbReference type="EMBL" id="FNPK01000013">
    <property type="protein sequence ID" value="SDY52936.1"/>
    <property type="molecule type" value="Genomic_DNA"/>
</dbReference>
<organism evidence="1 2">
    <name type="scientific">Acinetobacter kyonggiensis</name>
    <dbReference type="NCBI Taxonomy" id="595670"/>
    <lineage>
        <taxon>Bacteria</taxon>
        <taxon>Pseudomonadati</taxon>
        <taxon>Pseudomonadota</taxon>
        <taxon>Gammaproteobacteria</taxon>
        <taxon>Moraxellales</taxon>
        <taxon>Moraxellaceae</taxon>
        <taxon>Acinetobacter</taxon>
    </lineage>
</organism>
<protein>
    <submittedName>
        <fullName evidence="1">Crotonobetainyl-CoA:carnitine CoA-transferase CaiB</fullName>
    </submittedName>
</protein>
<dbReference type="GO" id="GO:0016740">
    <property type="term" value="F:transferase activity"/>
    <property type="evidence" value="ECO:0007669"/>
    <property type="project" value="UniProtKB-KW"/>
</dbReference>
<proteinExistence type="predicted"/>
<evidence type="ECO:0000313" key="1">
    <source>
        <dbReference type="EMBL" id="SDY52936.1"/>
    </source>
</evidence>
<sequence>MDTALKGLKVLDFSTLLPGPFATLYLADLGAEVIHVESPSRPDLIRIFPPYANGQATSHSYLNRNKKSIALDLKDPQNIELIKSKIADFDIVVEQFRPEVMKRLGLDYSTLAKINPRLIYCSITGYGQTGLYKDKAGHDINYLALSGIVGHSGRQDSGPPPMGIQIADIAGGSLHAVIAILSAVIERQRSGQGQYIDISMTDCVATLNSMAAAAVLAGETKQYAEQSHLNGATYYDYYQTLDGRYLSVGSIEPQFMSGLATILELPILLEKGASFDATDQKLVKQALQEKIKTKTCTEWTSIFAQLDVCVEPVLQLDEALNSALAKQRQWVIDVPLAEQSTQTEPQLACPIKFSRSKMSYKHIGKKLGEDSF</sequence>
<dbReference type="InterPro" id="IPR003673">
    <property type="entry name" value="CoA-Trfase_fam_III"/>
</dbReference>
<keyword evidence="1" id="KW-0808">Transferase</keyword>
<reference evidence="2" key="1">
    <citation type="submission" date="2016-10" db="EMBL/GenBank/DDBJ databases">
        <authorList>
            <person name="Varghese N."/>
            <person name="Submissions S."/>
        </authorList>
    </citation>
    <scope>NUCLEOTIDE SEQUENCE [LARGE SCALE GENOMIC DNA]</scope>
    <source>
        <strain evidence="2">ANC 5109</strain>
    </source>
</reference>
<dbReference type="AlphaFoldDB" id="A0A1H3KLK8"/>
<accession>A0A1H3KLK8</accession>
<dbReference type="Gene3D" id="3.40.50.10540">
    <property type="entry name" value="Crotonobetainyl-coa:carnitine coa-transferase, domain 1"/>
    <property type="match status" value="1"/>
</dbReference>
<dbReference type="InterPro" id="IPR023606">
    <property type="entry name" value="CoA-Trfase_III_dom_1_sf"/>
</dbReference>
<dbReference type="PANTHER" id="PTHR48228">
    <property type="entry name" value="SUCCINYL-COA--D-CITRAMALATE COA-TRANSFERASE"/>
    <property type="match status" value="1"/>
</dbReference>
<evidence type="ECO:0000313" key="2">
    <source>
        <dbReference type="Proteomes" id="UP000199035"/>
    </source>
</evidence>
<gene>
    <name evidence="1" type="ORF">SAMN05421643_11334</name>
</gene>
<name>A0A1H3KLK8_9GAMM</name>
<dbReference type="RefSeq" id="WP_092690713.1">
    <property type="nucleotide sequence ID" value="NZ_FNPK01000013.1"/>
</dbReference>